<dbReference type="RefSeq" id="WP_344443732.1">
    <property type="nucleotide sequence ID" value="NZ_BAAALF010000086.1"/>
</dbReference>
<proteinExistence type="predicted"/>
<keyword evidence="3" id="KW-1185">Reference proteome</keyword>
<evidence type="ECO:0000313" key="3">
    <source>
        <dbReference type="Proteomes" id="UP001500037"/>
    </source>
</evidence>
<feature type="compositionally biased region" description="Pro residues" evidence="1">
    <location>
        <begin position="262"/>
        <end position="279"/>
    </location>
</feature>
<feature type="compositionally biased region" description="Low complexity" evidence="1">
    <location>
        <begin position="280"/>
        <end position="289"/>
    </location>
</feature>
<dbReference type="Proteomes" id="UP001500037">
    <property type="component" value="Unassembled WGS sequence"/>
</dbReference>
<protein>
    <submittedName>
        <fullName evidence="2">Uncharacterized protein</fullName>
    </submittedName>
</protein>
<evidence type="ECO:0000313" key="2">
    <source>
        <dbReference type="EMBL" id="GAA1249290.1"/>
    </source>
</evidence>
<organism evidence="2 3">
    <name type="scientific">Kitasatospora nipponensis</name>
    <dbReference type="NCBI Taxonomy" id="258049"/>
    <lineage>
        <taxon>Bacteria</taxon>
        <taxon>Bacillati</taxon>
        <taxon>Actinomycetota</taxon>
        <taxon>Actinomycetes</taxon>
        <taxon>Kitasatosporales</taxon>
        <taxon>Streptomycetaceae</taxon>
        <taxon>Kitasatospora</taxon>
    </lineage>
</organism>
<name>A0ABN1WG97_9ACTN</name>
<dbReference type="EMBL" id="BAAALF010000086">
    <property type="protein sequence ID" value="GAA1249290.1"/>
    <property type="molecule type" value="Genomic_DNA"/>
</dbReference>
<sequence>MTPHPVRGVITLALDVGDEAACTRAALAAHRPGVGRITVHPTPAAGHPEDLALDVLAALGKPYAAPSPWTRKPDLLWAAAAAWIHTLPVWHLIILRAHLLTAPNWHHLLELHHRTGVHLTIVCHRTPPRVLTDLLHATDHRTTTGLPPHIPPDPFPRPPVPPIPHPTTLARLAFPVLGRLAFPVLGRLAFPVLARLAFPVLGRLAWSHALPPSCACTPRHRPRPLPADLLLDQAVERIHRLAHPQHAAALAVALATGTPTTTSPPPPPPTTTPTTPPSPSTTHPAASPTVCRPGPCPCWTAPRAT</sequence>
<gene>
    <name evidence="2" type="ORF">GCM10009665_45140</name>
</gene>
<evidence type="ECO:0000256" key="1">
    <source>
        <dbReference type="SAM" id="MobiDB-lite"/>
    </source>
</evidence>
<accession>A0ABN1WG97</accession>
<reference evidence="2 3" key="1">
    <citation type="journal article" date="2019" name="Int. J. Syst. Evol. Microbiol.">
        <title>The Global Catalogue of Microorganisms (GCM) 10K type strain sequencing project: providing services to taxonomists for standard genome sequencing and annotation.</title>
        <authorList>
            <consortium name="The Broad Institute Genomics Platform"/>
            <consortium name="The Broad Institute Genome Sequencing Center for Infectious Disease"/>
            <person name="Wu L."/>
            <person name="Ma J."/>
        </authorList>
    </citation>
    <scope>NUCLEOTIDE SEQUENCE [LARGE SCALE GENOMIC DNA]</scope>
    <source>
        <strain evidence="2 3">JCM 13004</strain>
    </source>
</reference>
<comment type="caution">
    <text evidence="2">The sequence shown here is derived from an EMBL/GenBank/DDBJ whole genome shotgun (WGS) entry which is preliminary data.</text>
</comment>
<feature type="region of interest" description="Disordered" evidence="1">
    <location>
        <begin position="257"/>
        <end position="305"/>
    </location>
</feature>